<proteinExistence type="predicted"/>
<dbReference type="EMBL" id="BAFN01000001">
    <property type="protein sequence ID" value="GAN33850.1"/>
    <property type="molecule type" value="Genomic_DNA"/>
</dbReference>
<reference evidence="2" key="1">
    <citation type="journal article" date="2015" name="Genome Announc.">
        <title>Draft Genome Sequence of an Anaerobic Ammonium-Oxidizing Bacterium, "Candidatus Brocadia sinica".</title>
        <authorList>
            <person name="Oshiki M."/>
            <person name="Shinyako-Hata K."/>
            <person name="Satoh H."/>
            <person name="Okabe S."/>
        </authorList>
    </citation>
    <scope>NUCLEOTIDE SEQUENCE [LARGE SCALE GENOMIC DNA]</scope>
    <source>
        <strain evidence="2">JPN1</strain>
    </source>
</reference>
<dbReference type="Proteomes" id="UP000032309">
    <property type="component" value="Unassembled WGS sequence"/>
</dbReference>
<keyword evidence="1" id="KW-0808">Transferase</keyword>
<comment type="caution">
    <text evidence="1">The sequence shown here is derived from an EMBL/GenBank/DDBJ whole genome shotgun (WGS) entry which is preliminary data.</text>
</comment>
<keyword evidence="1" id="KW-0032">Aminotransferase</keyword>
<sequence length="109" mass="12670">MKSSDLLDRIFVTYAIKRALNQDKEAINKLCSLFQDIAEKVAEKMAKKRGLKRHIDDIKQEARILLWSMIKGFSPKQILDGLTHNVNFSIPNPHFSQRVICNIKRFQNT</sequence>
<keyword evidence="2" id="KW-1185">Reference proteome</keyword>
<dbReference type="GO" id="GO:0008483">
    <property type="term" value="F:transaminase activity"/>
    <property type="evidence" value="ECO:0007669"/>
    <property type="project" value="UniProtKB-KW"/>
</dbReference>
<protein>
    <submittedName>
        <fullName evidence="1">Aspartate/tyrosine/aromatic aminotransferase</fullName>
    </submittedName>
</protein>
<evidence type="ECO:0000313" key="1">
    <source>
        <dbReference type="EMBL" id="GAN33850.1"/>
    </source>
</evidence>
<organism evidence="1 2">
    <name type="scientific">Candidatus Brocadia sinica JPN1</name>
    <dbReference type="NCBI Taxonomy" id="1197129"/>
    <lineage>
        <taxon>Bacteria</taxon>
        <taxon>Pseudomonadati</taxon>
        <taxon>Planctomycetota</taxon>
        <taxon>Candidatus Brocadiia</taxon>
        <taxon>Candidatus Brocadiales</taxon>
        <taxon>Candidatus Brocadiaceae</taxon>
        <taxon>Candidatus Brocadia</taxon>
    </lineage>
</organism>
<name>A0ABQ0JYP9_9BACT</name>
<gene>
    <name evidence="1" type="ORF">BROSI_A2384</name>
</gene>
<evidence type="ECO:0000313" key="2">
    <source>
        <dbReference type="Proteomes" id="UP000032309"/>
    </source>
</evidence>
<accession>A0ABQ0JYP9</accession>